<dbReference type="InterPro" id="IPR044023">
    <property type="entry name" value="Ig_7"/>
</dbReference>
<dbReference type="EMBL" id="FOVL01000001">
    <property type="protein sequence ID" value="SFN27952.1"/>
    <property type="molecule type" value="Genomic_DNA"/>
</dbReference>
<keyword evidence="1" id="KW-0732">Signal</keyword>
<dbReference type="Proteomes" id="UP000199153">
    <property type="component" value="Unassembled WGS sequence"/>
</dbReference>
<evidence type="ECO:0000313" key="4">
    <source>
        <dbReference type="Proteomes" id="UP000199153"/>
    </source>
</evidence>
<evidence type="ECO:0000256" key="1">
    <source>
        <dbReference type="SAM" id="SignalP"/>
    </source>
</evidence>
<proteinExistence type="predicted"/>
<accession>A0A1I4XQ89</accession>
<dbReference type="NCBIfam" id="TIGR04131">
    <property type="entry name" value="Bac_Flav_CTERM"/>
    <property type="match status" value="1"/>
</dbReference>
<dbReference type="STRING" id="287099.SAMN05660413_00229"/>
<gene>
    <name evidence="3" type="ORF">SAMN05660413_00229</name>
</gene>
<name>A0A1I4XQ89_9FLAO</name>
<dbReference type="Pfam" id="PF13585">
    <property type="entry name" value="CHU_C"/>
    <property type="match status" value="1"/>
</dbReference>
<dbReference type="Pfam" id="PF19081">
    <property type="entry name" value="Ig_7"/>
    <property type="match status" value="1"/>
</dbReference>
<keyword evidence="4" id="KW-1185">Reference proteome</keyword>
<feature type="chain" id="PRO_5011436221" evidence="1">
    <location>
        <begin position="32"/>
        <end position="1573"/>
    </location>
</feature>
<evidence type="ECO:0000313" key="3">
    <source>
        <dbReference type="EMBL" id="SFN27952.1"/>
    </source>
</evidence>
<feature type="domain" description="Ig-like" evidence="2">
    <location>
        <begin position="1399"/>
        <end position="1475"/>
    </location>
</feature>
<sequence length="1573" mass="168858">MQNFTFGRKGTNWFLFAFVMLIGTLPSFGQANDCATVDDDDIGTAGNQQFFCYLSTVDEIKSTGGTNTAIFESADTVNDTQPIDPNELLSTATYYVGSTTEVCNRVAVEVTVTSADTPDNSLFPGQNNFTLSPCLSSNFTADDLEALFTVDAGNNYSIVVYTSEFGEQIAVGTEELVPGESYYVAQVSSVDGECPSTRAAVGYNPTEALTPVAEPTQTFCEGATVADLVAAGTEDNTQAIRWYRSATSSSPLADDVELINGEDYFASQVVNDRNDIFPPCETPATDRAEVTVTIVEGPDAGADAAGIICETDVQDTFPSENAVENFYLSLLENGVPTDGTFSPSISQMVSQFQNDTDGLGDFTTTYTIGENDCSDSVDLTISVIAAEDAEAGDDYSAEYCVTQDEDLDLYSFLSDDAIKTGEFSAPFEDGIFNPSAEGEGTYTITYSVNEDNSCVNGSDEATFTLEVNEVNEENITINIDPSEFQGMTAEEALNEVSSRFAPYFDGVPEDGDFDPALEVAFADLDPGNPEGNYTVSYLGNSCEILNFTVIIAEQPITDEPFVGIVCETDVQETFPSNDEVRKYYLALLPSGTPTNGTFNPTIDQMVTQFQNDADGLGDFTTTYTVNNESFELTIRIIPTIEANAGEGQTVTYCTGAGEQDLYALLSDDANEDGVFEGYEDGVFNPSVEGEGTYVITYSVTDEVACVTGTASATFTINVNEGDANAGSDNIAIVCETDVQETFPSVDEIRKYLLSMLDEGVDRTGTFSPTPAQLADIYQDDEDGLGDFTTTYTLQDGECSDSAELTIRVIEAIEANAGDDFATTFCSNEEDQDLYSFLSEDANANGYFEGYEDGIFSPSEQGAGVYDFNYVVDDSSACVEGEDTAAFSIEVFEAPNAGEDFAETICITEAEEMIANPQAALDWFNSIVDVEGVDQDGEFDPALSGLAADIIAYVNTPDSPSATFETTYTVSNDNCEDSANISLTINNLEEANAGENVELTFCVSQGDQNLYDYLSDGANPNGYFEDFDGTISPSELGEGTYTYTYIVDESVDCVTGEDSVEFTVEVIGDIFVGNDNQEFICNAEIVAGMFPTEASVRSFYLNMLDEGVSRDGTFSPSILDLMDAYNNDDNIGDFTTTYTLTEGECSASVDLTITVYESIPAEIDPIDDVTLCSIDDDQDMFSFLPEGADTNGYFEGYEDGMFSPSTTGAGEFEVTYTLDETSPCVTGEASATFTITVLETVTAGENMTANFCATDGEQDLYNFLDAEASTDGEFTYNDEVLVDGMFDASAMGAGSYDVTYTVEPINECGVATSILTVTVNEVPDAPAAPELDAFCAIEMATGADLPMAEGQTWYADADLTTMVAAEDVLEDGAYYLTVTSENGCESEATEVTVSVNDSPAPTISSTNLEFCDADNPTIAELTAEIVESGDITWYDSEDGTNALGTSTTLTSGTYYATLTGETGCESSQRLAVTVSVENCPILYPEAITPNGDGRNDTFIIENITNEYPNYSIEIFNRWGNVIYKGNASTPAWDGTSNQSGSFGDDVLPVGVYFYVIDFSDGSTEPKQGKVYLSR</sequence>
<organism evidence="3 4">
    <name type="scientific">Salegentibacter flavus</name>
    <dbReference type="NCBI Taxonomy" id="287099"/>
    <lineage>
        <taxon>Bacteria</taxon>
        <taxon>Pseudomonadati</taxon>
        <taxon>Bacteroidota</taxon>
        <taxon>Flavobacteriia</taxon>
        <taxon>Flavobacteriales</taxon>
        <taxon>Flavobacteriaceae</taxon>
        <taxon>Salegentibacter</taxon>
    </lineage>
</organism>
<dbReference type="InterPro" id="IPR026341">
    <property type="entry name" value="T9SS_type_B"/>
</dbReference>
<feature type="signal peptide" evidence="1">
    <location>
        <begin position="1"/>
        <end position="31"/>
    </location>
</feature>
<evidence type="ECO:0000259" key="2">
    <source>
        <dbReference type="Pfam" id="PF19081"/>
    </source>
</evidence>
<dbReference type="OrthoDB" id="1236981at2"/>
<protein>
    <submittedName>
        <fullName evidence="3">Gliding motility-associated C-terminal domain-containing protein</fullName>
    </submittedName>
</protein>
<reference evidence="3 4" key="1">
    <citation type="submission" date="2016-10" db="EMBL/GenBank/DDBJ databases">
        <authorList>
            <person name="de Groot N.N."/>
        </authorList>
    </citation>
    <scope>NUCLEOTIDE SEQUENCE [LARGE SCALE GENOMIC DNA]</scope>
    <source>
        <strain evidence="3 4">DSM 17794</strain>
    </source>
</reference>
<dbReference type="RefSeq" id="WP_093404811.1">
    <property type="nucleotide sequence ID" value="NZ_FOVL01000001.1"/>
</dbReference>